<organism evidence="2">
    <name type="scientific">marine metagenome</name>
    <dbReference type="NCBI Taxonomy" id="408172"/>
    <lineage>
        <taxon>unclassified sequences</taxon>
        <taxon>metagenomes</taxon>
        <taxon>ecological metagenomes</taxon>
    </lineage>
</organism>
<protein>
    <submittedName>
        <fullName evidence="2">Uncharacterized protein</fullName>
    </submittedName>
</protein>
<evidence type="ECO:0000313" key="2">
    <source>
        <dbReference type="EMBL" id="SVC58377.1"/>
    </source>
</evidence>
<name>A0A382NDR8_9ZZZZ</name>
<accession>A0A382NDR8</accession>
<keyword evidence="1" id="KW-1133">Transmembrane helix</keyword>
<gene>
    <name evidence="2" type="ORF">METZ01_LOCUS311231</name>
</gene>
<keyword evidence="1" id="KW-0472">Membrane</keyword>
<evidence type="ECO:0000256" key="1">
    <source>
        <dbReference type="SAM" id="Phobius"/>
    </source>
</evidence>
<proteinExistence type="predicted"/>
<sequence length="158" mass="18580">NIELITFAVLMIFVCYILLRTPAKFFVKFITIPLLFFLFYSTMYKLNDILGYAYPVIPVGKVIILDGVKQGRTIELWVRHLGKDNTRLYKLPWTKQLQKKLKEAKKAREQGNPMVLEWKKVKGRKGHKGEHRNPGEFIVYSFRELVRGKGKNYENNDD</sequence>
<dbReference type="AlphaFoldDB" id="A0A382NDR8"/>
<reference evidence="2" key="1">
    <citation type="submission" date="2018-05" db="EMBL/GenBank/DDBJ databases">
        <authorList>
            <person name="Lanie J.A."/>
            <person name="Ng W.-L."/>
            <person name="Kazmierczak K.M."/>
            <person name="Andrzejewski T.M."/>
            <person name="Davidsen T.M."/>
            <person name="Wayne K.J."/>
            <person name="Tettelin H."/>
            <person name="Glass J.I."/>
            <person name="Rusch D."/>
            <person name="Podicherti R."/>
            <person name="Tsui H.-C.T."/>
            <person name="Winkler M.E."/>
        </authorList>
    </citation>
    <scope>NUCLEOTIDE SEQUENCE</scope>
</reference>
<keyword evidence="1" id="KW-0812">Transmembrane</keyword>
<feature type="non-terminal residue" evidence="2">
    <location>
        <position position="1"/>
    </location>
</feature>
<feature type="transmembrane region" description="Helical" evidence="1">
    <location>
        <begin position="25"/>
        <end position="43"/>
    </location>
</feature>
<dbReference type="EMBL" id="UINC01099253">
    <property type="protein sequence ID" value="SVC58377.1"/>
    <property type="molecule type" value="Genomic_DNA"/>
</dbReference>